<feature type="chain" id="PRO_5012525556" evidence="1">
    <location>
        <begin position="33"/>
        <end position="173"/>
    </location>
</feature>
<dbReference type="Proteomes" id="UP000186817">
    <property type="component" value="Unassembled WGS sequence"/>
</dbReference>
<dbReference type="AlphaFoldDB" id="A0A1Q9EEH4"/>
<name>A0A1Q9EEH4_SYMMI</name>
<evidence type="ECO:0000256" key="1">
    <source>
        <dbReference type="SAM" id="SignalP"/>
    </source>
</evidence>
<keyword evidence="3" id="KW-1185">Reference proteome</keyword>
<keyword evidence="1" id="KW-0732">Signal</keyword>
<comment type="caution">
    <text evidence="2">The sequence shown here is derived from an EMBL/GenBank/DDBJ whole genome shotgun (WGS) entry which is preliminary data.</text>
</comment>
<proteinExistence type="predicted"/>
<protein>
    <submittedName>
        <fullName evidence="2">Uncharacterized protein</fullName>
    </submittedName>
</protein>
<evidence type="ECO:0000313" key="3">
    <source>
        <dbReference type="Proteomes" id="UP000186817"/>
    </source>
</evidence>
<dbReference type="OrthoDB" id="10551572at2759"/>
<accession>A0A1Q9EEH4</accession>
<feature type="signal peptide" evidence="1">
    <location>
        <begin position="1"/>
        <end position="32"/>
    </location>
</feature>
<sequence>MRPRRCAFALKNGLFILCVSLANLVGLGQAYAGKDLSCEDLASTEAASSGSVTTGHSSPVEPVPSRAVTVDDLGLGFGLAPLMRHMASNTDIRLVGPVAWLGFREAARPRRVPCLPAAPVPRRHQGVPIPALWLWGPAEPEDVTRFWRVAQIATAVAFQADWDSSDILQRTAT</sequence>
<evidence type="ECO:0000313" key="2">
    <source>
        <dbReference type="EMBL" id="OLQ05801.1"/>
    </source>
</evidence>
<gene>
    <name evidence="2" type="ORF">AK812_SmicGene10982</name>
</gene>
<dbReference type="EMBL" id="LSRX01000175">
    <property type="protein sequence ID" value="OLQ05801.1"/>
    <property type="molecule type" value="Genomic_DNA"/>
</dbReference>
<reference evidence="2 3" key="1">
    <citation type="submission" date="2016-02" db="EMBL/GenBank/DDBJ databases">
        <title>Genome analysis of coral dinoflagellate symbionts highlights evolutionary adaptations to a symbiotic lifestyle.</title>
        <authorList>
            <person name="Aranda M."/>
            <person name="Li Y."/>
            <person name="Liew Y.J."/>
            <person name="Baumgarten S."/>
            <person name="Simakov O."/>
            <person name="Wilson M."/>
            <person name="Piel J."/>
            <person name="Ashoor H."/>
            <person name="Bougouffa S."/>
            <person name="Bajic V.B."/>
            <person name="Ryu T."/>
            <person name="Ravasi T."/>
            <person name="Bayer T."/>
            <person name="Micklem G."/>
            <person name="Kim H."/>
            <person name="Bhak J."/>
            <person name="Lajeunesse T.C."/>
            <person name="Voolstra C.R."/>
        </authorList>
    </citation>
    <scope>NUCLEOTIDE SEQUENCE [LARGE SCALE GENOMIC DNA]</scope>
    <source>
        <strain evidence="2 3">CCMP2467</strain>
    </source>
</reference>
<organism evidence="2 3">
    <name type="scientific">Symbiodinium microadriaticum</name>
    <name type="common">Dinoflagellate</name>
    <name type="synonym">Zooxanthella microadriatica</name>
    <dbReference type="NCBI Taxonomy" id="2951"/>
    <lineage>
        <taxon>Eukaryota</taxon>
        <taxon>Sar</taxon>
        <taxon>Alveolata</taxon>
        <taxon>Dinophyceae</taxon>
        <taxon>Suessiales</taxon>
        <taxon>Symbiodiniaceae</taxon>
        <taxon>Symbiodinium</taxon>
    </lineage>
</organism>